<dbReference type="RefSeq" id="WP_114830834.1">
    <property type="nucleotide sequence ID" value="NZ_QQTO01000005.1"/>
</dbReference>
<dbReference type="Pfam" id="PF01042">
    <property type="entry name" value="Ribonuc_L-PSP"/>
    <property type="match status" value="1"/>
</dbReference>
<proteinExistence type="inferred from homology"/>
<evidence type="ECO:0000256" key="1">
    <source>
        <dbReference type="ARBA" id="ARBA00010552"/>
    </source>
</evidence>
<dbReference type="Gene3D" id="3.30.1330.40">
    <property type="entry name" value="RutC-like"/>
    <property type="match status" value="1"/>
</dbReference>
<sequence>MTIERIGLTQRWCDAAIFNGIVFLAGHVPETTGRRSLAEQTEEVLALLEETLDSAGSGKERILSVQIFLTDISRISEMNEVWDKWVAPGHAPARATVEAKLASPDYAIEITAVAAKRGI</sequence>
<name>A0A370L2P0_9HYPH</name>
<dbReference type="CDD" id="cd06150">
    <property type="entry name" value="YjgF_YER057c_UK114_like_2"/>
    <property type="match status" value="1"/>
</dbReference>
<organism evidence="2 3">
    <name type="scientific">Bosea caraganae</name>
    <dbReference type="NCBI Taxonomy" id="2763117"/>
    <lineage>
        <taxon>Bacteria</taxon>
        <taxon>Pseudomonadati</taxon>
        <taxon>Pseudomonadota</taxon>
        <taxon>Alphaproteobacteria</taxon>
        <taxon>Hyphomicrobiales</taxon>
        <taxon>Boseaceae</taxon>
        <taxon>Bosea</taxon>
    </lineage>
</organism>
<comment type="similarity">
    <text evidence="1">Belongs to the RutC family.</text>
</comment>
<dbReference type="OrthoDB" id="9803101at2"/>
<dbReference type="Proteomes" id="UP000255207">
    <property type="component" value="Unassembled WGS sequence"/>
</dbReference>
<protein>
    <submittedName>
        <fullName evidence="2">RidA family protein</fullName>
    </submittedName>
</protein>
<evidence type="ECO:0000313" key="2">
    <source>
        <dbReference type="EMBL" id="RDJ22505.1"/>
    </source>
</evidence>
<dbReference type="EMBL" id="QQTP01000010">
    <property type="protein sequence ID" value="RDJ22505.1"/>
    <property type="molecule type" value="Genomic_DNA"/>
</dbReference>
<dbReference type="AlphaFoldDB" id="A0A370L2P0"/>
<dbReference type="PANTHER" id="PTHR47328:SF1">
    <property type="entry name" value="RUTC FAMILY PROTEIN YOAB"/>
    <property type="match status" value="1"/>
</dbReference>
<dbReference type="InterPro" id="IPR006175">
    <property type="entry name" value="YjgF/YER057c/UK114"/>
</dbReference>
<evidence type="ECO:0000313" key="3">
    <source>
        <dbReference type="Proteomes" id="UP000255207"/>
    </source>
</evidence>
<comment type="caution">
    <text evidence="2">The sequence shown here is derived from an EMBL/GenBank/DDBJ whole genome shotgun (WGS) entry which is preliminary data.</text>
</comment>
<gene>
    <name evidence="2" type="ORF">DWE98_18870</name>
</gene>
<dbReference type="InterPro" id="IPR019897">
    <property type="entry name" value="RidA_CS"/>
</dbReference>
<dbReference type="InterPro" id="IPR035709">
    <property type="entry name" value="YoaB-like"/>
</dbReference>
<dbReference type="PANTHER" id="PTHR47328">
    <property type="match status" value="1"/>
</dbReference>
<dbReference type="SUPFAM" id="SSF55298">
    <property type="entry name" value="YjgF-like"/>
    <property type="match status" value="1"/>
</dbReference>
<dbReference type="PROSITE" id="PS01094">
    <property type="entry name" value="UPF0076"/>
    <property type="match status" value="1"/>
</dbReference>
<keyword evidence="3" id="KW-1185">Reference proteome</keyword>
<dbReference type="InterPro" id="IPR035959">
    <property type="entry name" value="RutC-like_sf"/>
</dbReference>
<reference evidence="3" key="1">
    <citation type="submission" date="2018-07" db="EMBL/GenBank/DDBJ databases">
        <authorList>
            <person name="Safronova V.I."/>
            <person name="Chirak E.R."/>
            <person name="Sazanova A.L."/>
        </authorList>
    </citation>
    <scope>NUCLEOTIDE SEQUENCE [LARGE SCALE GENOMIC DNA]</scope>
    <source>
        <strain evidence="3">RCAM04685</strain>
    </source>
</reference>
<accession>A0A370L2P0</accession>